<dbReference type="AlphaFoldDB" id="A0AAN7C5E0"/>
<keyword evidence="1" id="KW-0732">Signal</keyword>
<keyword evidence="3" id="KW-1185">Reference proteome</keyword>
<dbReference type="Proteomes" id="UP001303760">
    <property type="component" value="Unassembled WGS sequence"/>
</dbReference>
<evidence type="ECO:0000256" key="1">
    <source>
        <dbReference type="SAM" id="SignalP"/>
    </source>
</evidence>
<gene>
    <name evidence="2" type="ORF">C8A03DRAFT_46965</name>
</gene>
<proteinExistence type="predicted"/>
<dbReference type="EMBL" id="MU860329">
    <property type="protein sequence ID" value="KAK4234773.1"/>
    <property type="molecule type" value="Genomic_DNA"/>
</dbReference>
<feature type="signal peptide" evidence="1">
    <location>
        <begin position="1"/>
        <end position="25"/>
    </location>
</feature>
<protein>
    <submittedName>
        <fullName evidence="2">Uncharacterized protein</fullName>
    </submittedName>
</protein>
<accession>A0AAN7C5E0</accession>
<reference evidence="2" key="1">
    <citation type="journal article" date="2023" name="Mol. Phylogenet. Evol.">
        <title>Genome-scale phylogeny and comparative genomics of the fungal order Sordariales.</title>
        <authorList>
            <person name="Hensen N."/>
            <person name="Bonometti L."/>
            <person name="Westerberg I."/>
            <person name="Brannstrom I.O."/>
            <person name="Guillou S."/>
            <person name="Cros-Aarteil S."/>
            <person name="Calhoun S."/>
            <person name="Haridas S."/>
            <person name="Kuo A."/>
            <person name="Mondo S."/>
            <person name="Pangilinan J."/>
            <person name="Riley R."/>
            <person name="LaButti K."/>
            <person name="Andreopoulos B."/>
            <person name="Lipzen A."/>
            <person name="Chen C."/>
            <person name="Yan M."/>
            <person name="Daum C."/>
            <person name="Ng V."/>
            <person name="Clum A."/>
            <person name="Steindorff A."/>
            <person name="Ohm R.A."/>
            <person name="Martin F."/>
            <person name="Silar P."/>
            <person name="Natvig D.O."/>
            <person name="Lalanne C."/>
            <person name="Gautier V."/>
            <person name="Ament-Velasquez S.L."/>
            <person name="Kruys A."/>
            <person name="Hutchinson M.I."/>
            <person name="Powell A.J."/>
            <person name="Barry K."/>
            <person name="Miller A.N."/>
            <person name="Grigoriev I.V."/>
            <person name="Debuchy R."/>
            <person name="Gladieux P."/>
            <person name="Hiltunen Thoren M."/>
            <person name="Johannesson H."/>
        </authorList>
    </citation>
    <scope>NUCLEOTIDE SEQUENCE</scope>
    <source>
        <strain evidence="2">CBS 532.94</strain>
    </source>
</reference>
<comment type="caution">
    <text evidence="2">The sequence shown here is derived from an EMBL/GenBank/DDBJ whole genome shotgun (WGS) entry which is preliminary data.</text>
</comment>
<evidence type="ECO:0000313" key="2">
    <source>
        <dbReference type="EMBL" id="KAK4234773.1"/>
    </source>
</evidence>
<name>A0AAN7C5E0_9PEZI</name>
<reference evidence="2" key="2">
    <citation type="submission" date="2023-05" db="EMBL/GenBank/DDBJ databases">
        <authorList>
            <consortium name="Lawrence Berkeley National Laboratory"/>
            <person name="Steindorff A."/>
            <person name="Hensen N."/>
            <person name="Bonometti L."/>
            <person name="Westerberg I."/>
            <person name="Brannstrom I.O."/>
            <person name="Guillou S."/>
            <person name="Cros-Aarteil S."/>
            <person name="Calhoun S."/>
            <person name="Haridas S."/>
            <person name="Kuo A."/>
            <person name="Mondo S."/>
            <person name="Pangilinan J."/>
            <person name="Riley R."/>
            <person name="Labutti K."/>
            <person name="Andreopoulos B."/>
            <person name="Lipzen A."/>
            <person name="Chen C."/>
            <person name="Yanf M."/>
            <person name="Daum C."/>
            <person name="Ng V."/>
            <person name="Clum A."/>
            <person name="Ohm R."/>
            <person name="Martin F."/>
            <person name="Silar P."/>
            <person name="Natvig D."/>
            <person name="Lalanne C."/>
            <person name="Gautier V."/>
            <person name="Ament-Velasquez S.L."/>
            <person name="Kruys A."/>
            <person name="Hutchinson M.I."/>
            <person name="Powell A.J."/>
            <person name="Barry K."/>
            <person name="Miller A.N."/>
            <person name="Grigoriev I.V."/>
            <person name="Debuchy R."/>
            <person name="Gladieux P."/>
            <person name="Thoren M.H."/>
            <person name="Johannesson H."/>
        </authorList>
    </citation>
    <scope>NUCLEOTIDE SEQUENCE</scope>
    <source>
        <strain evidence="2">CBS 532.94</strain>
    </source>
</reference>
<sequence>MLMLIRIAVVALPAAALLRLAGSSGQVVKLPPAMATSPPQTDHPAYHRPRSNRARVSYGCKAGALVFGWPAKGGVYVHRASASHCNKMRQLGAVWWESENAWVKDELSVPPYYIPERFLATGWPAGGGVWVLSTTEDIAAEKGAGMLFNAYNMEERCKLIEQLGGTFYADPKDCPDLDLE</sequence>
<organism evidence="2 3">
    <name type="scientific">Achaetomium macrosporum</name>
    <dbReference type="NCBI Taxonomy" id="79813"/>
    <lineage>
        <taxon>Eukaryota</taxon>
        <taxon>Fungi</taxon>
        <taxon>Dikarya</taxon>
        <taxon>Ascomycota</taxon>
        <taxon>Pezizomycotina</taxon>
        <taxon>Sordariomycetes</taxon>
        <taxon>Sordariomycetidae</taxon>
        <taxon>Sordariales</taxon>
        <taxon>Chaetomiaceae</taxon>
        <taxon>Achaetomium</taxon>
    </lineage>
</organism>
<evidence type="ECO:0000313" key="3">
    <source>
        <dbReference type="Proteomes" id="UP001303760"/>
    </source>
</evidence>
<feature type="chain" id="PRO_5042890392" evidence="1">
    <location>
        <begin position="26"/>
        <end position="180"/>
    </location>
</feature>